<keyword evidence="3" id="KW-1185">Reference proteome</keyword>
<reference evidence="2 3" key="1">
    <citation type="submission" date="2020-10" db="EMBL/GenBank/DDBJ databases">
        <title>Sequencing the genomes of 1000 actinobacteria strains.</title>
        <authorList>
            <person name="Klenk H.-P."/>
        </authorList>
    </citation>
    <scope>NUCLEOTIDE SEQUENCE [LARGE SCALE GENOMIC DNA]</scope>
    <source>
        <strain evidence="2 3">DSM 41803</strain>
    </source>
</reference>
<evidence type="ECO:0000313" key="3">
    <source>
        <dbReference type="Proteomes" id="UP000629287"/>
    </source>
</evidence>
<evidence type="ECO:0000256" key="1">
    <source>
        <dbReference type="SAM" id="MobiDB-lite"/>
    </source>
</evidence>
<dbReference type="Pfam" id="PF19462">
    <property type="entry name" value="DUF5999"/>
    <property type="match status" value="1"/>
</dbReference>
<dbReference type="OrthoDB" id="4233235at2"/>
<dbReference type="Proteomes" id="UP000629287">
    <property type="component" value="Unassembled WGS sequence"/>
</dbReference>
<sequence length="85" mass="8898">MQRSTQLDTATTATGTTRLPDSLCTHTPKCPSASSSDREAAIVVAAHPEQGWSLLCNDVVLFEDTGELLPDGQVVAPHRPLAAAA</sequence>
<dbReference type="InterPro" id="IPR046041">
    <property type="entry name" value="DUF5999"/>
</dbReference>
<dbReference type="AlphaFoldDB" id="A0A8I0PDU7"/>
<accession>A0A8I0PDU7</accession>
<proteinExistence type="predicted"/>
<feature type="region of interest" description="Disordered" evidence="1">
    <location>
        <begin position="1"/>
        <end position="36"/>
    </location>
</feature>
<organism evidence="2 3">
    <name type="scientific">Streptomyces stelliscabiei</name>
    <dbReference type="NCBI Taxonomy" id="146820"/>
    <lineage>
        <taxon>Bacteria</taxon>
        <taxon>Bacillati</taxon>
        <taxon>Actinomycetota</taxon>
        <taxon>Actinomycetes</taxon>
        <taxon>Kitasatosporales</taxon>
        <taxon>Streptomycetaceae</taxon>
        <taxon>Streptomyces</taxon>
    </lineage>
</organism>
<name>A0A8I0PDU7_9ACTN</name>
<protein>
    <submittedName>
        <fullName evidence="2">Uncharacterized protein</fullName>
    </submittedName>
</protein>
<gene>
    <name evidence="2" type="ORF">H4687_009299</name>
</gene>
<evidence type="ECO:0000313" key="2">
    <source>
        <dbReference type="EMBL" id="MBE1603070.1"/>
    </source>
</evidence>
<dbReference type="EMBL" id="JADBGF010000002">
    <property type="protein sequence ID" value="MBE1603070.1"/>
    <property type="molecule type" value="Genomic_DNA"/>
</dbReference>
<comment type="caution">
    <text evidence="2">The sequence shown here is derived from an EMBL/GenBank/DDBJ whole genome shotgun (WGS) entry which is preliminary data.</text>
</comment>